<dbReference type="AlphaFoldDB" id="D5X8J4"/>
<accession>D5X8J4</accession>
<dbReference type="EMBL" id="CP002028">
    <property type="protein sequence ID" value="ADG82870.1"/>
    <property type="molecule type" value="Genomic_DNA"/>
</dbReference>
<proteinExistence type="predicted"/>
<dbReference type="RefSeq" id="WP_013120875.1">
    <property type="nucleotide sequence ID" value="NC_014152.1"/>
</dbReference>
<name>D5X8J4_THEPJ</name>
<dbReference type="KEGG" id="tjr:TherJR_2025"/>
<sequence precursor="true">MEGKILAALLLLLGGSVTVYVLYRAMFAVVEPVVTKKLEQQMTKDKLSQLQNNLVLHKQVDQQAVQQIQNNMKK</sequence>
<organism evidence="1 2">
    <name type="scientific">Thermincola potens (strain JR)</name>
    <dbReference type="NCBI Taxonomy" id="635013"/>
    <lineage>
        <taxon>Bacteria</taxon>
        <taxon>Bacillati</taxon>
        <taxon>Bacillota</taxon>
        <taxon>Clostridia</taxon>
        <taxon>Eubacteriales</taxon>
        <taxon>Thermincolaceae</taxon>
        <taxon>Thermincola</taxon>
    </lineage>
</organism>
<dbReference type="HOGENOM" id="CLU_2686607_0_0_9"/>
<keyword evidence="2" id="KW-1185">Reference proteome</keyword>
<dbReference type="Proteomes" id="UP000002377">
    <property type="component" value="Chromosome"/>
</dbReference>
<gene>
    <name evidence="1" type="ordered locus">TherJR_2025</name>
</gene>
<evidence type="ECO:0000313" key="1">
    <source>
        <dbReference type="EMBL" id="ADG82870.1"/>
    </source>
</evidence>
<reference evidence="1 2" key="1">
    <citation type="submission" date="2010-05" db="EMBL/GenBank/DDBJ databases">
        <title>Complete sequence of Thermincola sp. JR.</title>
        <authorList>
            <consortium name="US DOE Joint Genome Institute"/>
            <person name="Lucas S."/>
            <person name="Copeland A."/>
            <person name="Lapidus A."/>
            <person name="Cheng J.-F."/>
            <person name="Bruce D."/>
            <person name="Goodwin L."/>
            <person name="Pitluck S."/>
            <person name="Chertkov O."/>
            <person name="Detter J.C."/>
            <person name="Han C."/>
            <person name="Tapia R."/>
            <person name="Land M."/>
            <person name="Hauser L."/>
            <person name="Kyrpides N."/>
            <person name="Mikhailova N."/>
            <person name="Hazen T.C."/>
            <person name="Woyke T."/>
        </authorList>
    </citation>
    <scope>NUCLEOTIDE SEQUENCE [LARGE SCALE GENOMIC DNA]</scope>
    <source>
        <strain evidence="1 2">JR</strain>
    </source>
</reference>
<evidence type="ECO:0000313" key="2">
    <source>
        <dbReference type="Proteomes" id="UP000002377"/>
    </source>
</evidence>
<protein>
    <submittedName>
        <fullName evidence="1">Uncharacterized protein</fullName>
    </submittedName>
</protein>